<dbReference type="PROSITE" id="PS51257">
    <property type="entry name" value="PROKAR_LIPOPROTEIN"/>
    <property type="match status" value="1"/>
</dbReference>
<reference evidence="1" key="1">
    <citation type="submission" date="2018-06" db="EMBL/GenBank/DDBJ databases">
        <authorList>
            <person name="Zhirakovskaya E."/>
        </authorList>
    </citation>
    <scope>NUCLEOTIDE SEQUENCE</scope>
</reference>
<dbReference type="PANTHER" id="PTHR47197">
    <property type="entry name" value="PROTEIN NIRF"/>
    <property type="match status" value="1"/>
</dbReference>
<dbReference type="InterPro" id="IPR011045">
    <property type="entry name" value="N2O_reductase_N"/>
</dbReference>
<dbReference type="Gene3D" id="3.40.720.10">
    <property type="entry name" value="Alkaline Phosphatase, subunit A"/>
    <property type="match status" value="1"/>
</dbReference>
<evidence type="ECO:0008006" key="2">
    <source>
        <dbReference type="Google" id="ProtNLM"/>
    </source>
</evidence>
<dbReference type="InterPro" id="IPR017850">
    <property type="entry name" value="Alkaline_phosphatase_core_sf"/>
</dbReference>
<sequence length="734" mass="80940">MKHIHIVLLVITGLWLSACQTHPQQNKNTGIAAKHTPLSMPYNKLLTPAGTQLFFGDSALENHALDVALSPDAKTLAVEGRYSVVFVRTANNKILYRLIMRKYDKGNAMNTYSGITWFQDKGKKFVLWGSRNKLMKAEWDGNTGKIVKTYFFKPKTGVRASIPNEMVIRKENGKTMAYLVLNGNDEVIKLALDSGKILWQQPVGLAPYGITMAKDKLYVSNWSGSVPAAGDKQTAGIPWEKARVDRFGTVSSGTVSVLDPQSGKTLRQIKTGLHPNKIIADHNEQFVFVANGNDDNITVISTKTNTVSETISVRLNKEKNPYFGDSPNGLALTTDGKRLYVANGMDDALAVVQLGQKAGSKISAPKSRLVGFIPTAAYPGGIAVHNSILYVANIEGIGARLTVKNKKNKAFQTFIPVNGKRTPTAGAFNTHRMLASVSIIPVPDKEKLKSYTLQVEHNNRLARLALLKLLPRKNIKPVPVPERIGEPSVFKHVIYIIKENRTYDQVLGDDKKGNGDPALCTFGEKVTPNTHKLANEYVLLDNYKASGKCSAEGHLWTDASIVTDYIEKNVRAWYRSYTHVLYDAMAYPKTGFIWDNALDHGKSVRIYGEACKPKWKSGKKWAGIYDDFLAGKPFHFTNITTIDRVRGILSTTYPGYDSHNIPDVLRAKAFIGELKAFEQAKGDALPSLMIVALPDDHTAGTAPGHPTPRAMVADNDYALGQIVAAVSKSRFWKN</sequence>
<dbReference type="AlphaFoldDB" id="A0A3B0VEP3"/>
<dbReference type="InterPro" id="IPR015943">
    <property type="entry name" value="WD40/YVTN_repeat-like_dom_sf"/>
</dbReference>
<dbReference type="SUPFAM" id="SSF50974">
    <property type="entry name" value="Nitrous oxide reductase, N-terminal domain"/>
    <property type="match status" value="1"/>
</dbReference>
<dbReference type="InterPro" id="IPR051200">
    <property type="entry name" value="Host-pathogen_enzymatic-act"/>
</dbReference>
<gene>
    <name evidence="1" type="ORF">MNBD_BACTEROID07-1771</name>
</gene>
<dbReference type="EMBL" id="UOET01000520">
    <property type="protein sequence ID" value="VAW30466.1"/>
    <property type="molecule type" value="Genomic_DNA"/>
</dbReference>
<feature type="non-terminal residue" evidence="1">
    <location>
        <position position="734"/>
    </location>
</feature>
<organism evidence="1">
    <name type="scientific">hydrothermal vent metagenome</name>
    <dbReference type="NCBI Taxonomy" id="652676"/>
    <lineage>
        <taxon>unclassified sequences</taxon>
        <taxon>metagenomes</taxon>
        <taxon>ecological metagenomes</taxon>
    </lineage>
</organism>
<evidence type="ECO:0000313" key="1">
    <source>
        <dbReference type="EMBL" id="VAW30466.1"/>
    </source>
</evidence>
<dbReference type="Gene3D" id="2.130.10.10">
    <property type="entry name" value="YVTN repeat-like/Quinoprotein amine dehydrogenase"/>
    <property type="match status" value="2"/>
</dbReference>
<dbReference type="PANTHER" id="PTHR47197:SF3">
    <property type="entry name" value="DIHYDRO-HEME D1 DEHYDROGENASE"/>
    <property type="match status" value="1"/>
</dbReference>
<proteinExistence type="predicted"/>
<name>A0A3B0VEP3_9ZZZZ</name>
<accession>A0A3B0VEP3</accession>
<protein>
    <recommendedName>
        <fullName evidence="2">Alkaline phosphatase</fullName>
    </recommendedName>
</protein>
<dbReference type="SUPFAM" id="SSF53649">
    <property type="entry name" value="Alkaline phosphatase-like"/>
    <property type="match status" value="1"/>
</dbReference>